<dbReference type="Proteomes" id="UP000199350">
    <property type="component" value="Chromosome I"/>
</dbReference>
<organism evidence="2 3">
    <name type="scientific">Corynebacterium mycetoides</name>
    <dbReference type="NCBI Taxonomy" id="38302"/>
    <lineage>
        <taxon>Bacteria</taxon>
        <taxon>Bacillati</taxon>
        <taxon>Actinomycetota</taxon>
        <taxon>Actinomycetes</taxon>
        <taxon>Mycobacteriales</taxon>
        <taxon>Corynebacteriaceae</taxon>
        <taxon>Corynebacterium</taxon>
    </lineage>
</organism>
<gene>
    <name evidence="2" type="ORF">SAMN04488535_1657</name>
</gene>
<proteinExistence type="predicted"/>
<evidence type="ECO:0000313" key="3">
    <source>
        <dbReference type="Proteomes" id="UP000199350"/>
    </source>
</evidence>
<feature type="signal peptide" evidence="1">
    <location>
        <begin position="1"/>
        <end position="26"/>
    </location>
</feature>
<evidence type="ECO:0000313" key="2">
    <source>
        <dbReference type="EMBL" id="SDM03621.1"/>
    </source>
</evidence>
<feature type="chain" id="PRO_5009245374" evidence="1">
    <location>
        <begin position="27"/>
        <end position="163"/>
    </location>
</feature>
<reference evidence="3" key="1">
    <citation type="submission" date="2016-10" db="EMBL/GenBank/DDBJ databases">
        <authorList>
            <person name="Varghese N."/>
            <person name="Submissions S."/>
        </authorList>
    </citation>
    <scope>NUCLEOTIDE SEQUENCE [LARGE SCALE GENOMIC DNA]</scope>
    <source>
        <strain evidence="3">DSM 20632</strain>
    </source>
</reference>
<accession>A0A1G9PYQ9</accession>
<sequence length="163" mass="16603">MTSRLSAVALAAALTVTTLSAPFASADPIDDVLAKLPSGPISCQQASRYWTNDADYQSRVRQAQTIARFDSRGPQILAALARVDEAANRCGLKGTSNANPAPLPAPAPAAPAAPAQTPAAPALPVIVLAPQGVPTFDVPVADIAIVRLPDLAVMAANGSSLPF</sequence>
<name>A0A1G9PYQ9_9CORY</name>
<keyword evidence="1" id="KW-0732">Signal</keyword>
<dbReference type="EMBL" id="LT629700">
    <property type="protein sequence ID" value="SDM03621.1"/>
    <property type="molecule type" value="Genomic_DNA"/>
</dbReference>
<dbReference type="OrthoDB" id="4426766at2"/>
<evidence type="ECO:0000256" key="1">
    <source>
        <dbReference type="SAM" id="SignalP"/>
    </source>
</evidence>
<dbReference type="AlphaFoldDB" id="A0A1G9PYQ9"/>
<keyword evidence="3" id="KW-1185">Reference proteome</keyword>
<protein>
    <submittedName>
        <fullName evidence="2">Uncharacterized protein</fullName>
    </submittedName>
</protein>
<dbReference type="STRING" id="38302.SAMN04488535_1657"/>
<dbReference type="RefSeq" id="WP_092151112.1">
    <property type="nucleotide sequence ID" value="NZ_LT629700.1"/>
</dbReference>